<protein>
    <submittedName>
        <fullName evidence="1">Uncharacterized protein</fullName>
    </submittedName>
</protein>
<sequence>MKEHFDLIAIPKGQIPGGPIQASDGSWYIVLSANMELGDAIKMIKRHRAGRPINDAEFIKASKELPEHISEEVEGVGRL</sequence>
<name>A0A366DI36_9HYPH</name>
<dbReference type="OrthoDB" id="9962987at2"/>
<accession>A0A366DI36</accession>
<dbReference type="Proteomes" id="UP000252893">
    <property type="component" value="Unassembled WGS sequence"/>
</dbReference>
<dbReference type="EMBL" id="QNRH01000015">
    <property type="protein sequence ID" value="RBO89676.1"/>
    <property type="molecule type" value="Genomic_DNA"/>
</dbReference>
<evidence type="ECO:0000313" key="2">
    <source>
        <dbReference type="Proteomes" id="UP000252893"/>
    </source>
</evidence>
<dbReference type="RefSeq" id="WP_113946365.1">
    <property type="nucleotide sequence ID" value="NZ_JBHEEG010000015.1"/>
</dbReference>
<proteinExistence type="predicted"/>
<evidence type="ECO:0000313" key="1">
    <source>
        <dbReference type="EMBL" id="RBO89676.1"/>
    </source>
</evidence>
<organism evidence="1 2">
    <name type="scientific">Pseudochrobactrum asaccharolyticum</name>
    <dbReference type="NCBI Taxonomy" id="354351"/>
    <lineage>
        <taxon>Bacteria</taxon>
        <taxon>Pseudomonadati</taxon>
        <taxon>Pseudomonadota</taxon>
        <taxon>Alphaproteobacteria</taxon>
        <taxon>Hyphomicrobiales</taxon>
        <taxon>Brucellaceae</taxon>
        <taxon>Pseudochrobactrum</taxon>
    </lineage>
</organism>
<reference evidence="1 2" key="1">
    <citation type="submission" date="2018-06" db="EMBL/GenBank/DDBJ databases">
        <title>Genomic Encyclopedia of Type Strains, Phase IV (KMG-IV): sequencing the most valuable type-strain genomes for metagenomic binning, comparative biology and taxonomic classification.</title>
        <authorList>
            <person name="Goeker M."/>
        </authorList>
    </citation>
    <scope>NUCLEOTIDE SEQUENCE [LARGE SCALE GENOMIC DNA]</scope>
    <source>
        <strain evidence="1 2">DSM 25619</strain>
    </source>
</reference>
<keyword evidence="2" id="KW-1185">Reference proteome</keyword>
<comment type="caution">
    <text evidence="1">The sequence shown here is derived from an EMBL/GenBank/DDBJ whole genome shotgun (WGS) entry which is preliminary data.</text>
</comment>
<gene>
    <name evidence="1" type="ORF">DFR47_11543</name>
</gene>
<dbReference type="AlphaFoldDB" id="A0A366DI36"/>